<evidence type="ECO:0000256" key="8">
    <source>
        <dbReference type="ARBA" id="ARBA00023136"/>
    </source>
</evidence>
<dbReference type="GO" id="GO:0016020">
    <property type="term" value="C:membrane"/>
    <property type="evidence" value="ECO:0007669"/>
    <property type="project" value="UniProtKB-SubCell"/>
</dbReference>
<feature type="domain" description="Fringe-like glycosyltransferase" evidence="11">
    <location>
        <begin position="109"/>
        <end position="356"/>
    </location>
</feature>
<comment type="caution">
    <text evidence="12">The sequence shown here is derived from an EMBL/GenBank/DDBJ whole genome shotgun (WGS) entry which is preliminary data.</text>
</comment>
<keyword evidence="13" id="KW-1185">Reference proteome</keyword>
<gene>
    <name evidence="12" type="ORF">RDWZM_005190</name>
</gene>
<dbReference type="GO" id="GO:0012505">
    <property type="term" value="C:endomembrane system"/>
    <property type="evidence" value="ECO:0007669"/>
    <property type="project" value="UniProtKB-SubCell"/>
</dbReference>
<name>A0A9Q0M3J4_BLOTA</name>
<dbReference type="Gene3D" id="3.90.550.50">
    <property type="match status" value="1"/>
</dbReference>
<proteinExistence type="inferred from homology"/>
<evidence type="ECO:0000256" key="6">
    <source>
        <dbReference type="ARBA" id="ARBA00022968"/>
    </source>
</evidence>
<keyword evidence="3" id="KW-0328">Glycosyltransferase</keyword>
<dbReference type="OMA" id="TRIFHKS"/>
<feature type="transmembrane region" description="Helical" evidence="10">
    <location>
        <begin position="28"/>
        <end position="49"/>
    </location>
</feature>
<keyword evidence="7 10" id="KW-1133">Transmembrane helix</keyword>
<sequence>MDNVRLKIEHSTPTNGDKMVFKRSNLKCRAIQTILLCLTCLYLSFMFVWNGSSSTIFDRSQTKLNETKYVNRRLQEHFENGSIPLQSKTNVPSSSNDLNVPTKVSENILTLNDVFISVKTTHIFHKTRLDVILNTWFRLARNQTYFFTDADDPKYNTISGGHLINTNCSSSHNRKALCCKMSVEFDSFIASNKKWFCHFDDDNYVNVPRLVQHLRRYNPLDDWYLGKPSIKKPLEIQDRDSKKKKVRFWFATGGAGFCISKALALKMVPIASEGRMISVGEKIRLPDDVTVGYIVEHILSKQLTVVLQFHSHLESMALLPNASLSEQISFSYSGNGSNRNVLSLKKSINKSLDPTRFYTLHCHLYPDLCKPNT</sequence>
<dbReference type="Proteomes" id="UP001142055">
    <property type="component" value="Chromosome 2"/>
</dbReference>
<dbReference type="PANTHER" id="PTHR10811">
    <property type="entry name" value="FRINGE-RELATED"/>
    <property type="match status" value="1"/>
</dbReference>
<reference evidence="12" key="1">
    <citation type="submission" date="2022-12" db="EMBL/GenBank/DDBJ databases">
        <title>Genome assemblies of Blomia tropicalis.</title>
        <authorList>
            <person name="Cui Y."/>
        </authorList>
    </citation>
    <scope>NUCLEOTIDE SEQUENCE</scope>
    <source>
        <tissue evidence="12">Adult mites</tissue>
    </source>
</reference>
<keyword evidence="6" id="KW-0735">Signal-anchor</keyword>
<evidence type="ECO:0000313" key="13">
    <source>
        <dbReference type="Proteomes" id="UP001142055"/>
    </source>
</evidence>
<evidence type="ECO:0000256" key="1">
    <source>
        <dbReference type="ARBA" id="ARBA00004606"/>
    </source>
</evidence>
<evidence type="ECO:0000256" key="5">
    <source>
        <dbReference type="ARBA" id="ARBA00022692"/>
    </source>
</evidence>
<keyword evidence="4" id="KW-0808">Transferase</keyword>
<dbReference type="Pfam" id="PF02434">
    <property type="entry name" value="Fringe"/>
    <property type="match status" value="1"/>
</dbReference>
<comment type="similarity">
    <text evidence="2">Belongs to the glycosyltransferase 31 family.</text>
</comment>
<evidence type="ECO:0000256" key="9">
    <source>
        <dbReference type="ARBA" id="ARBA00037847"/>
    </source>
</evidence>
<evidence type="ECO:0000313" key="12">
    <source>
        <dbReference type="EMBL" id="KAJ6219378.1"/>
    </source>
</evidence>
<dbReference type="EMBL" id="JAPWDV010000002">
    <property type="protein sequence ID" value="KAJ6219378.1"/>
    <property type="molecule type" value="Genomic_DNA"/>
</dbReference>
<keyword evidence="5 10" id="KW-0812">Transmembrane</keyword>
<accession>A0A9Q0M3J4</accession>
<dbReference type="GO" id="GO:0016757">
    <property type="term" value="F:glycosyltransferase activity"/>
    <property type="evidence" value="ECO:0007669"/>
    <property type="project" value="UniProtKB-KW"/>
</dbReference>
<evidence type="ECO:0000256" key="2">
    <source>
        <dbReference type="ARBA" id="ARBA00008661"/>
    </source>
</evidence>
<evidence type="ECO:0000256" key="3">
    <source>
        <dbReference type="ARBA" id="ARBA00022676"/>
    </source>
</evidence>
<evidence type="ECO:0000256" key="7">
    <source>
        <dbReference type="ARBA" id="ARBA00022989"/>
    </source>
</evidence>
<evidence type="ECO:0000259" key="11">
    <source>
        <dbReference type="Pfam" id="PF02434"/>
    </source>
</evidence>
<dbReference type="AlphaFoldDB" id="A0A9Q0M3J4"/>
<protein>
    <recommendedName>
        <fullName evidence="11">Fringe-like glycosyltransferase domain-containing protein</fullName>
    </recommendedName>
</protein>
<dbReference type="InterPro" id="IPR003378">
    <property type="entry name" value="Fringe-like_glycosylTrfase"/>
</dbReference>
<comment type="subcellular location">
    <subcellularLocation>
        <location evidence="9">Endomembrane system</location>
        <topology evidence="9">Single-pass membrane protein</topology>
    </subcellularLocation>
    <subcellularLocation>
        <location evidence="1">Membrane</location>
        <topology evidence="1">Single-pass type II membrane protein</topology>
    </subcellularLocation>
</comment>
<keyword evidence="8 10" id="KW-0472">Membrane</keyword>
<evidence type="ECO:0000256" key="10">
    <source>
        <dbReference type="SAM" id="Phobius"/>
    </source>
</evidence>
<organism evidence="12 13">
    <name type="scientific">Blomia tropicalis</name>
    <name type="common">Mite</name>
    <dbReference type="NCBI Taxonomy" id="40697"/>
    <lineage>
        <taxon>Eukaryota</taxon>
        <taxon>Metazoa</taxon>
        <taxon>Ecdysozoa</taxon>
        <taxon>Arthropoda</taxon>
        <taxon>Chelicerata</taxon>
        <taxon>Arachnida</taxon>
        <taxon>Acari</taxon>
        <taxon>Acariformes</taxon>
        <taxon>Sarcoptiformes</taxon>
        <taxon>Astigmata</taxon>
        <taxon>Glycyphagoidea</taxon>
        <taxon>Echimyopodidae</taxon>
        <taxon>Blomia</taxon>
    </lineage>
</organism>
<evidence type="ECO:0000256" key="4">
    <source>
        <dbReference type="ARBA" id="ARBA00022679"/>
    </source>
</evidence>